<dbReference type="EMBL" id="LS974617">
    <property type="protein sequence ID" value="CAG7888340.1"/>
    <property type="molecule type" value="Genomic_DNA"/>
</dbReference>
<evidence type="ECO:0000313" key="1">
    <source>
        <dbReference type="EMBL" id="CAG7888340.1"/>
    </source>
</evidence>
<reference evidence="1 2" key="1">
    <citation type="submission" date="2021-07" db="EMBL/GenBank/DDBJ databases">
        <authorList>
            <consortium name="Genoscope - CEA"/>
            <person name="William W."/>
        </authorList>
    </citation>
    <scope>NUCLEOTIDE SEQUENCE [LARGE SCALE GENOMIC DNA]</scope>
</reference>
<dbReference type="SMART" id="SM01301">
    <property type="entry name" value="PTPlike_phytase"/>
    <property type="match status" value="2"/>
</dbReference>
<dbReference type="AlphaFoldDB" id="A0A8D9LVW3"/>
<evidence type="ECO:0000313" key="2">
    <source>
        <dbReference type="Proteomes" id="UP000694005"/>
    </source>
</evidence>
<dbReference type="SUPFAM" id="SSF52799">
    <property type="entry name" value="(Phosphotyrosine protein) phosphatases II"/>
    <property type="match status" value="2"/>
</dbReference>
<dbReference type="PANTHER" id="PTHR23339">
    <property type="entry name" value="TYROSINE SPECIFIC PROTEIN PHOSPHATASE AND DUAL SPECIFICITY PROTEIN PHOSPHATASE"/>
    <property type="match status" value="1"/>
</dbReference>
<dbReference type="Gramene" id="A01p24160.2_BraZ1">
    <property type="protein sequence ID" value="A01p24160.2_BraZ1.CDS"/>
    <property type="gene ID" value="A01g24160.2_BraZ1"/>
</dbReference>
<organism evidence="1 2">
    <name type="scientific">Brassica campestris</name>
    <name type="common">Field mustard</name>
    <dbReference type="NCBI Taxonomy" id="3711"/>
    <lineage>
        <taxon>Eukaryota</taxon>
        <taxon>Viridiplantae</taxon>
        <taxon>Streptophyta</taxon>
        <taxon>Embryophyta</taxon>
        <taxon>Tracheophyta</taxon>
        <taxon>Spermatophyta</taxon>
        <taxon>Magnoliopsida</taxon>
        <taxon>eudicotyledons</taxon>
        <taxon>Gunneridae</taxon>
        <taxon>Pentapetalae</taxon>
        <taxon>rosids</taxon>
        <taxon>malvids</taxon>
        <taxon>Brassicales</taxon>
        <taxon>Brassicaceae</taxon>
        <taxon>Brassiceae</taxon>
        <taxon>Brassica</taxon>
    </lineage>
</organism>
<dbReference type="Gene3D" id="3.90.190.10">
    <property type="entry name" value="Protein tyrosine phosphatase superfamily"/>
    <property type="match status" value="2"/>
</dbReference>
<sequence length="575" mass="65681">MTKVRDGLLLGKKTILKSDYLPACQNKSVNPRIESAPNYHQARSLHVHGVAMPTAVGIRNLLDHIGAHKASNQVQVLWISLREEPVIYINGKPFVLRDLDNPFTNMGMKRLNVDQMEEDFKRRYGEMVDQWEPVSNESLKTMLEVVYQELQAEGYLVEYARVPVTEPKDTDFDALIRKISQADINTEIIFSCQMGRGNTTAGMVIATLLYFKRPGASDNSFGRIFTTGRNITYDLPNSEEDKIRRGEYAVIRSLIRVLEGGVKGKRQVDNAIDRCASIQNLREAIPTYSSSILRQPDEKKREAAVSLFVEYLERYYFLICFSVYLDSEGAFLQTGSLDHVSFADWMQARPELYGILRRFLRRDPMGALAAMKPSLTKVEESTDGRPHEMSEVAALRSGVVLGSQTVLKSDHSPGCRNASLRERVDGAPNFREVPGFAVYGVANPTVDGIRSVIERVWSLRGRRPVFWHNMREEPVIYINGIPFVVREVERPYKNMLGYKGTDRDTVEGVEALLKEDILREAKHYDGATMVIHETEDQNVFDCWEHMWMRILFKHGLKYSKTLRLRVFQLNTPVYL</sequence>
<protein>
    <submittedName>
        <fullName evidence="1">Uncharacterized protein</fullName>
    </submittedName>
</protein>
<name>A0A8D9LVW3_BRACM</name>
<dbReference type="InterPro" id="IPR029021">
    <property type="entry name" value="Prot-tyrosine_phosphatase-like"/>
</dbReference>
<accession>A0A8D9LVW3</accession>
<dbReference type="Proteomes" id="UP000694005">
    <property type="component" value="Chromosome A01"/>
</dbReference>
<dbReference type="Pfam" id="PF14566">
    <property type="entry name" value="PTPlike_phytase"/>
    <property type="match status" value="2"/>
</dbReference>
<dbReference type="CDD" id="cd14496">
    <property type="entry name" value="PTP_paladin"/>
    <property type="match status" value="1"/>
</dbReference>
<gene>
    <name evidence="1" type="ORF">BRAPAZ1V2_A01P24160.2</name>
</gene>
<dbReference type="InterPro" id="IPR050561">
    <property type="entry name" value="PTP"/>
</dbReference>
<proteinExistence type="predicted"/>